<dbReference type="InterPro" id="IPR027417">
    <property type="entry name" value="P-loop_NTPase"/>
</dbReference>
<dbReference type="SUPFAM" id="SSF75712">
    <property type="entry name" value="Rad50 coiled-coil Zn hook"/>
    <property type="match status" value="1"/>
</dbReference>
<evidence type="ECO:0000313" key="7">
    <source>
        <dbReference type="Proteomes" id="UP000683213"/>
    </source>
</evidence>
<evidence type="ECO:0000256" key="2">
    <source>
        <dbReference type="ARBA" id="ARBA00023000"/>
    </source>
</evidence>
<dbReference type="PROSITE" id="PS50819">
    <property type="entry name" value="INTEIN_ENDONUCLEASE"/>
    <property type="match status" value="1"/>
</dbReference>
<dbReference type="PIRSF" id="PIRSF005719">
    <property type="entry name" value="SMC"/>
    <property type="match status" value="1"/>
</dbReference>
<comment type="caution">
    <text evidence="6">The sequence shown here is derived from an EMBL/GenBank/DDBJ whole genome shotgun (WGS) entry which is preliminary data.</text>
</comment>
<evidence type="ECO:0000256" key="1">
    <source>
        <dbReference type="ARBA" id="ARBA00022813"/>
    </source>
</evidence>
<dbReference type="PROSITE" id="PS50817">
    <property type="entry name" value="INTEIN_N_TER"/>
    <property type="match status" value="1"/>
</dbReference>
<reference evidence="6" key="1">
    <citation type="submission" date="2021-03" db="EMBL/GenBank/DDBJ databases">
        <authorList>
            <person name="Jaffe A."/>
        </authorList>
    </citation>
    <scope>NUCLEOTIDE SEQUENCE</scope>
    <source>
        <strain evidence="6">RIFCSPHIGHO2_01_FULL_GW2011_AR10_43_9</strain>
    </source>
</reference>
<keyword evidence="1" id="KW-0068">Autocatalytic cleavage</keyword>
<evidence type="ECO:0000259" key="5">
    <source>
        <dbReference type="PROSITE" id="PS50819"/>
    </source>
</evidence>
<evidence type="ECO:0000256" key="4">
    <source>
        <dbReference type="SAM" id="MobiDB-lite"/>
    </source>
</evidence>
<evidence type="ECO:0000256" key="3">
    <source>
        <dbReference type="SAM" id="Coils"/>
    </source>
</evidence>
<dbReference type="GO" id="GO:0016539">
    <property type="term" value="P:intein-mediated protein splicing"/>
    <property type="evidence" value="ECO:0007669"/>
    <property type="project" value="InterPro"/>
</dbReference>
<dbReference type="InterPro" id="IPR003587">
    <property type="entry name" value="Hint_dom_N"/>
</dbReference>
<feature type="region of interest" description="Disordered" evidence="4">
    <location>
        <begin position="1203"/>
        <end position="1224"/>
    </location>
</feature>
<dbReference type="InterPro" id="IPR036844">
    <property type="entry name" value="Hint_dom_sf"/>
</dbReference>
<dbReference type="Gene3D" id="3.40.50.300">
    <property type="entry name" value="P-loop containing nucleotide triphosphate hydrolases"/>
    <property type="match status" value="2"/>
</dbReference>
<feature type="coiled-coil region" evidence="3">
    <location>
        <begin position="702"/>
        <end position="989"/>
    </location>
</feature>
<dbReference type="PROSITE" id="PS50818">
    <property type="entry name" value="INTEIN_C_TER"/>
    <property type="match status" value="1"/>
</dbReference>
<dbReference type="PRINTS" id="PR00379">
    <property type="entry name" value="INTEIN"/>
</dbReference>
<proteinExistence type="predicted"/>
<keyword evidence="3" id="KW-0175">Coiled coil</keyword>
<dbReference type="EMBL" id="JAGVWF010000011">
    <property type="protein sequence ID" value="MBS3058967.1"/>
    <property type="molecule type" value="Genomic_DNA"/>
</dbReference>
<dbReference type="Gene3D" id="2.170.16.10">
    <property type="entry name" value="Hedgehog/Intein (Hint) domain"/>
    <property type="match status" value="2"/>
</dbReference>
<dbReference type="InterPro" id="IPR006141">
    <property type="entry name" value="Intein_N"/>
</dbReference>
<dbReference type="SMART" id="SM00305">
    <property type="entry name" value="HintC"/>
    <property type="match status" value="1"/>
</dbReference>
<evidence type="ECO:0000313" key="6">
    <source>
        <dbReference type="EMBL" id="MBS3058967.1"/>
    </source>
</evidence>
<dbReference type="InterPro" id="IPR024704">
    <property type="entry name" value="SMC"/>
</dbReference>
<dbReference type="Gene3D" id="3.10.28.10">
    <property type="entry name" value="Homing endonucleases"/>
    <property type="match status" value="1"/>
</dbReference>
<dbReference type="GO" id="GO:0005524">
    <property type="term" value="F:ATP binding"/>
    <property type="evidence" value="ECO:0007669"/>
    <property type="project" value="InterPro"/>
</dbReference>
<keyword evidence="2" id="KW-0651">Protein splicing</keyword>
<dbReference type="PANTHER" id="PTHR43977">
    <property type="entry name" value="STRUCTURAL MAINTENANCE OF CHROMOSOMES PROTEIN 3"/>
    <property type="match status" value="1"/>
</dbReference>
<dbReference type="CDD" id="cd00081">
    <property type="entry name" value="Hint"/>
    <property type="match status" value="2"/>
</dbReference>
<dbReference type="Proteomes" id="UP000683213">
    <property type="component" value="Unassembled WGS sequence"/>
</dbReference>
<dbReference type="InterPro" id="IPR027434">
    <property type="entry name" value="Homing_endonucl"/>
</dbReference>
<dbReference type="NCBIfam" id="TIGR01443">
    <property type="entry name" value="intein_Cterm"/>
    <property type="match status" value="1"/>
</dbReference>
<dbReference type="Pfam" id="PF14528">
    <property type="entry name" value="LAGLIDADG_3"/>
    <property type="match status" value="2"/>
</dbReference>
<reference evidence="6" key="2">
    <citation type="submission" date="2021-05" db="EMBL/GenBank/DDBJ databases">
        <title>Protein family content uncovers lineage relationships and bacterial pathway maintenance mechanisms in DPANN archaea.</title>
        <authorList>
            <person name="Castelle C.J."/>
            <person name="Meheust R."/>
            <person name="Jaffe A.L."/>
            <person name="Seitz K."/>
            <person name="Gong X."/>
            <person name="Baker B.J."/>
            <person name="Banfield J.F."/>
        </authorList>
    </citation>
    <scope>NUCLEOTIDE SEQUENCE</scope>
    <source>
        <strain evidence="6">RIFCSPHIGHO2_01_FULL_GW2011_AR10_43_9</strain>
    </source>
</reference>
<dbReference type="NCBIfam" id="TIGR01445">
    <property type="entry name" value="intein_Nterm"/>
    <property type="match status" value="1"/>
</dbReference>
<dbReference type="InterPro" id="IPR003586">
    <property type="entry name" value="Hint_dom_C"/>
</dbReference>
<feature type="coiled-coil region" evidence="3">
    <location>
        <begin position="1049"/>
        <end position="1076"/>
    </location>
</feature>
<protein>
    <recommendedName>
        <fullName evidence="5">DOD-type homing endonuclease domain-containing protein</fullName>
    </recommendedName>
</protein>
<dbReference type="SUPFAM" id="SSF51294">
    <property type="entry name" value="Hedgehog/intein (Hint) domain"/>
    <property type="match status" value="1"/>
</dbReference>
<dbReference type="InterPro" id="IPR030934">
    <property type="entry name" value="Intein_C"/>
</dbReference>
<accession>A0A8T4KXR5</accession>
<gene>
    <name evidence="6" type="ORF">J4224_00900</name>
</gene>
<dbReference type="GO" id="GO:0004519">
    <property type="term" value="F:endonuclease activity"/>
    <property type="evidence" value="ECO:0007669"/>
    <property type="project" value="InterPro"/>
</dbReference>
<dbReference type="SUPFAM" id="SSF55608">
    <property type="entry name" value="Homing endonucleases"/>
    <property type="match status" value="1"/>
</dbReference>
<feature type="domain" description="DOD-type homing endonuclease" evidence="5">
    <location>
        <begin position="278"/>
        <end position="411"/>
    </location>
</feature>
<name>A0A8T4KXR5_9ARCH</name>
<feature type="coiled-coil region" evidence="3">
    <location>
        <begin position="1346"/>
        <end position="1380"/>
    </location>
</feature>
<dbReference type="Pfam" id="PF14890">
    <property type="entry name" value="Intein_splicing"/>
    <property type="match status" value="1"/>
</dbReference>
<dbReference type="InterPro" id="IPR004042">
    <property type="entry name" value="Intein_endonuc_central"/>
</dbReference>
<feature type="non-terminal residue" evidence="6">
    <location>
        <position position="1469"/>
    </location>
</feature>
<dbReference type="SMART" id="SM00306">
    <property type="entry name" value="HintN"/>
    <property type="match status" value="1"/>
</dbReference>
<dbReference type="GO" id="GO:0016887">
    <property type="term" value="F:ATP hydrolysis activity"/>
    <property type="evidence" value="ECO:0007669"/>
    <property type="project" value="InterPro"/>
</dbReference>
<sequence length="1469" mass="168145">MLRVNKLLLKNFKSFKKAEIPFHEGFTAIAGANASGKCVVGETRILLPTGESKKIREIVEENIEKANKKQFLEDGIIGFVEDPKLKVISLNPHTLKAEERMVSAVVQRLCPERLLKIKTRTGNEVTTTDYHPFFSINENGVYSLQAKDLKEGIFIALPRDSSVNNAKSTFFIEFLEEFEAKDNVYVPFNEKYLELLDDYIKITRCSLKETARKFGVPVMALKGLKSKQAINFAHLVKILVFLGFEPEMIAELIPKVKGKTHNIETKMVWRNSKEFSRLLGYIFAEGSVSGKNIRVVSKTPEIVEDIKNMSKKIFGLDAKVYKYKNKAFDIILYSHAVYRIFSKFGLAEGKNAKSKKIHCIFFRHSNKAEFAAFLDGYLSGDGFVSKSVISSTTASEQLSRNIEDIYLSLGIVARRRKITKTIKATSFRGNYWEVVVSGYSNIQTFAEEITLTNKFKIKRVHELAKNGKHTNTDVIPNINGLIKKACLEEEVKYAIKKNKNIKLKSYADFACFPSRHGLQEAMEQEFAGKQSQKTVLLNSLAHSDVFWDSILSIEEVEKKPKYVYDLCVDYSHNFIANNIFVHNSNVLDSLLFVFGITSLKMLRASKLTELVNHDSKEDYAKVEVELQDGEKTWQISRTIDTRGQSVVRLDGRKKGLNEVTSLLQELGVKATGHNIVVQGDITRIIEMSPKQRREIIDEIAGLAEFEEKKVEALNKLEKVEERIKDANIVLNERQAYLEELEKEKAAASRFNELTEKLRKSKATILFEESRRLREELGKAEKAIDAARQEIQRQETKRQELLEQEKAAEEKIEELTNRLIKLNEKTYSTIGKEVEEKRSESRILRDRLEQKKLSIESHSNVLSKLKAEASSLKEEMEVKEKLAAGTKEKIVALEQSLKELGREKEAVTARISPKDREVKAKEKELRGIESSISELKELLFEKRISLEKHSKEKEVLNRKLSELGEEKKQLEARLEEKKKLEKQMQGFTDLNPQKVLELHEKKIERIMEDLHFERGQTGHLKDSVNSLKGIKAKCPVCDQSIDRKTVEQLIKARDENIRNLSKSIEKKQSERELLGRQKAEALHNLHLLSELKGKLNAFEAVDERFREKSRAIIELKEKLSGIGTEKFSAEIKAIESKISRLAEQKGALDKQLFASKESFAESNLDELLGKIDALNAEKSRNETTLARLESELLHGIERRLKEIEREKKEREEQNSSLHRELNESQKKLAELEGELSVKEAEMRKAESSSKLLEEEKLRLQTRLVNIEEKSNSVEAKISKVEKEINELNLGKSKNEVRLSDLEEEQKAFGEIQPFKSYNLQELRQGIPAIEKEISSLGAINMKALERFGELSKEVSEMREKVSKLDEERQAVAEMIDKIELKKLNVFMQCFEQISKKFSDLYYLFFEGEGKLELSSKEEPLEGGLLIQAKYKEDKMKSIDAMSGGEKTLTALAFLFAIQSFEAAPFYIFDE</sequence>
<dbReference type="SUPFAM" id="SSF52540">
    <property type="entry name" value="P-loop containing nucleoside triphosphate hydrolases"/>
    <property type="match status" value="2"/>
</dbReference>
<organism evidence="6 7">
    <name type="scientific">Candidatus Iainarchaeum sp</name>
    <dbReference type="NCBI Taxonomy" id="3101447"/>
    <lineage>
        <taxon>Archaea</taxon>
        <taxon>Candidatus Iainarchaeota</taxon>
        <taxon>Candidatus Iainarchaeia</taxon>
        <taxon>Candidatus Iainarchaeales</taxon>
        <taxon>Candidatus Iainarchaeaceae</taxon>
        <taxon>Candidatus Iainarchaeum</taxon>
    </lineage>
</organism>
<dbReference type="InterPro" id="IPR004860">
    <property type="entry name" value="LAGLIDADG_dom"/>
</dbReference>
<dbReference type="InterPro" id="IPR006142">
    <property type="entry name" value="INTEIN"/>
</dbReference>